<evidence type="ECO:0000256" key="2">
    <source>
        <dbReference type="SAM" id="Phobius"/>
    </source>
</evidence>
<evidence type="ECO:0000313" key="4">
    <source>
        <dbReference type="EMBL" id="WZN63120.1"/>
    </source>
</evidence>
<dbReference type="GO" id="GO:0051741">
    <property type="term" value="F:2-methyl-6-phytyl-1,4-benzoquinone methyltransferase activity"/>
    <property type="evidence" value="ECO:0007669"/>
    <property type="project" value="InterPro"/>
</dbReference>
<accession>A0AAX4PAZ8</accession>
<keyword evidence="2" id="KW-0812">Transmembrane</keyword>
<dbReference type="PANTHER" id="PTHR44516:SF11">
    <property type="entry name" value="2-METHYL-6-PHYTYL-1,4-HYDROQUINONE METHYLTRANSFERASE 2, CHLOROPLASTIC"/>
    <property type="match status" value="1"/>
</dbReference>
<dbReference type="InterPro" id="IPR029063">
    <property type="entry name" value="SAM-dependent_MTases_sf"/>
</dbReference>
<name>A0AAX4PAZ8_9CHLO</name>
<keyword evidence="5" id="KW-1185">Reference proteome</keyword>
<gene>
    <name evidence="4" type="ORF">HKI87_07g46650</name>
</gene>
<feature type="domain" description="MPBQ/MBSQ family SAM-binding methyltransferase profile" evidence="3">
    <location>
        <begin position="61"/>
        <end position="277"/>
    </location>
</feature>
<dbReference type="CDD" id="cd02440">
    <property type="entry name" value="AdoMet_MTases"/>
    <property type="match status" value="1"/>
</dbReference>
<dbReference type="InterPro" id="IPR013216">
    <property type="entry name" value="Methyltransf_11"/>
</dbReference>
<evidence type="ECO:0000313" key="5">
    <source>
        <dbReference type="Proteomes" id="UP001472866"/>
    </source>
</evidence>
<evidence type="ECO:0000259" key="3">
    <source>
        <dbReference type="PROSITE" id="PS51734"/>
    </source>
</evidence>
<dbReference type="SUPFAM" id="SSF53335">
    <property type="entry name" value="S-adenosyl-L-methionine-dependent methyltransferases"/>
    <property type="match status" value="1"/>
</dbReference>
<sequence length="344" mass="38197">MNPIESMASATTRARVGGGGRVPVGIGGRVRGRGPLALPSRGRSNVRTARSAAAGETAPFRLIQHKHEAWWFYRYLSQVYDHVVNPGHWTKDMREDALEPALLHVAHKRRLSPLKVIDVGGGTGFSTTGIVEAGVPAENVTLVDQSPHQLEKARKKPQLKGCTIEEGDAENLRFETNTFDRYVSCGSIEYWPDPQRGIVEAFRVLKPGGLACMVGPVHPTHCLSRFMADAWMLFPTEQEYLDWFRAAGFTSVKLKRIGPKWYRGCRKHGLIMGCSVTGVKGLSAEGESPLELGEMAENRQTKKAGWFTTLLRVILGSLAGFYYFVIPVYMWLKNLVLPKSVKFT</sequence>
<dbReference type="Proteomes" id="UP001472866">
    <property type="component" value="Chromosome 07"/>
</dbReference>
<evidence type="ECO:0000256" key="1">
    <source>
        <dbReference type="SAM" id="MobiDB-lite"/>
    </source>
</evidence>
<feature type="compositionally biased region" description="Gly residues" evidence="1">
    <location>
        <begin position="16"/>
        <end position="29"/>
    </location>
</feature>
<keyword evidence="2" id="KW-0472">Membrane</keyword>
<dbReference type="GO" id="GO:0032259">
    <property type="term" value="P:methylation"/>
    <property type="evidence" value="ECO:0007669"/>
    <property type="project" value="UniProtKB-KW"/>
</dbReference>
<dbReference type="Pfam" id="PF08241">
    <property type="entry name" value="Methyltransf_11"/>
    <property type="match status" value="1"/>
</dbReference>
<organism evidence="4 5">
    <name type="scientific">Chloropicon roscoffensis</name>
    <dbReference type="NCBI Taxonomy" id="1461544"/>
    <lineage>
        <taxon>Eukaryota</taxon>
        <taxon>Viridiplantae</taxon>
        <taxon>Chlorophyta</taxon>
        <taxon>Chloropicophyceae</taxon>
        <taxon>Chloropicales</taxon>
        <taxon>Chloropicaceae</taxon>
        <taxon>Chloropicon</taxon>
    </lineage>
</organism>
<reference evidence="4 5" key="1">
    <citation type="submission" date="2024-03" db="EMBL/GenBank/DDBJ databases">
        <title>Complete genome sequence of the green alga Chloropicon roscoffensis RCC1871.</title>
        <authorList>
            <person name="Lemieux C."/>
            <person name="Pombert J.-F."/>
            <person name="Otis C."/>
            <person name="Turmel M."/>
        </authorList>
    </citation>
    <scope>NUCLEOTIDE SEQUENCE [LARGE SCALE GENOMIC DNA]</scope>
    <source>
        <strain evidence="4 5">RCC1871</strain>
    </source>
</reference>
<dbReference type="Gene3D" id="3.40.50.150">
    <property type="entry name" value="Vaccinia Virus protein VP39"/>
    <property type="match status" value="1"/>
</dbReference>
<dbReference type="EMBL" id="CP151507">
    <property type="protein sequence ID" value="WZN63120.1"/>
    <property type="molecule type" value="Genomic_DNA"/>
</dbReference>
<feature type="region of interest" description="Disordered" evidence="1">
    <location>
        <begin position="1"/>
        <end position="50"/>
    </location>
</feature>
<dbReference type="AlphaFoldDB" id="A0AAX4PAZ8"/>
<proteinExistence type="predicted"/>
<dbReference type="PANTHER" id="PTHR44516">
    <property type="entry name" value="2-METHYL-6-PHYTYL-1,4-HYDROQUINONE METHYLTRANSFERASE, CHLOROPLASTIC"/>
    <property type="match status" value="1"/>
</dbReference>
<dbReference type="InterPro" id="IPR031164">
    <property type="entry name" value="SAM_MPBQ_MSBQ_MT"/>
</dbReference>
<keyword evidence="4" id="KW-0808">Transferase</keyword>
<feature type="transmembrane region" description="Helical" evidence="2">
    <location>
        <begin position="309"/>
        <end position="332"/>
    </location>
</feature>
<keyword evidence="4" id="KW-0489">Methyltransferase</keyword>
<protein>
    <submittedName>
        <fullName evidence="4">2-methyl-6-phytyl-1,4-hydroquinone methyltransferase</fullName>
    </submittedName>
</protein>
<dbReference type="InterPro" id="IPR044649">
    <property type="entry name" value="MPBQ/MSBQ_MT"/>
</dbReference>
<dbReference type="PROSITE" id="PS51734">
    <property type="entry name" value="SAM_MPBQ_MSBQ_MT"/>
    <property type="match status" value="1"/>
</dbReference>
<keyword evidence="2" id="KW-1133">Transmembrane helix</keyword>